<dbReference type="PRINTS" id="PR01186">
    <property type="entry name" value="INTEGRINB"/>
</dbReference>
<dbReference type="GO" id="GO:0033627">
    <property type="term" value="P:cell adhesion mediated by integrin"/>
    <property type="evidence" value="ECO:0007669"/>
    <property type="project" value="TreeGrafter"/>
</dbReference>
<dbReference type="GO" id="GO:0007160">
    <property type="term" value="P:cell-matrix adhesion"/>
    <property type="evidence" value="ECO:0007669"/>
    <property type="project" value="TreeGrafter"/>
</dbReference>
<keyword evidence="7" id="KW-0325">Glycoprotein</keyword>
<keyword evidence="6" id="KW-1015">Disulfide bond</keyword>
<gene>
    <name evidence="11" type="primary">ITBN</name>
</gene>
<dbReference type="GO" id="GO:0009986">
    <property type="term" value="C:cell surface"/>
    <property type="evidence" value="ECO:0007669"/>
    <property type="project" value="TreeGrafter"/>
</dbReference>
<evidence type="ECO:0000256" key="4">
    <source>
        <dbReference type="ARBA" id="ARBA00023037"/>
    </source>
</evidence>
<evidence type="ECO:0000256" key="9">
    <source>
        <dbReference type="SAM" id="SignalP"/>
    </source>
</evidence>
<evidence type="ECO:0000256" key="3">
    <source>
        <dbReference type="ARBA" id="ARBA00022692"/>
    </source>
</evidence>
<evidence type="ECO:0000256" key="6">
    <source>
        <dbReference type="ARBA" id="ARBA00023157"/>
    </source>
</evidence>
<evidence type="ECO:0000256" key="5">
    <source>
        <dbReference type="ARBA" id="ARBA00023136"/>
    </source>
</evidence>
<keyword evidence="4 8" id="KW-0401">Integrin</keyword>
<evidence type="ECO:0000256" key="2">
    <source>
        <dbReference type="ARBA" id="ARBA00007449"/>
    </source>
</evidence>
<dbReference type="InterPro" id="IPR036465">
    <property type="entry name" value="vWFA_dom_sf"/>
</dbReference>
<accession>V5GKB5</accession>
<evidence type="ECO:0000256" key="7">
    <source>
        <dbReference type="ARBA" id="ARBA00023180"/>
    </source>
</evidence>
<feature type="chain" id="PRO_5004734124" description="Integrin beta" evidence="9">
    <location>
        <begin position="17"/>
        <end position="337"/>
    </location>
</feature>
<dbReference type="SMART" id="SM00187">
    <property type="entry name" value="INB"/>
    <property type="match status" value="1"/>
</dbReference>
<dbReference type="GO" id="GO:0005178">
    <property type="term" value="F:integrin binding"/>
    <property type="evidence" value="ECO:0007669"/>
    <property type="project" value="TreeGrafter"/>
</dbReference>
<organism evidence="11">
    <name type="scientific">Anoplophora glabripennis</name>
    <name type="common">Asian longhorn beetle</name>
    <name type="synonym">Anoplophora nobilis</name>
    <dbReference type="NCBI Taxonomy" id="217634"/>
    <lineage>
        <taxon>Eukaryota</taxon>
        <taxon>Metazoa</taxon>
        <taxon>Ecdysozoa</taxon>
        <taxon>Arthropoda</taxon>
        <taxon>Hexapoda</taxon>
        <taxon>Insecta</taxon>
        <taxon>Pterygota</taxon>
        <taxon>Neoptera</taxon>
        <taxon>Endopterygota</taxon>
        <taxon>Coleoptera</taxon>
        <taxon>Polyphaga</taxon>
        <taxon>Cucujiformia</taxon>
        <taxon>Chrysomeloidea</taxon>
        <taxon>Cerambycidae</taxon>
        <taxon>Lamiinae</taxon>
        <taxon>Lamiini</taxon>
        <taxon>Anoplophora</taxon>
    </lineage>
</organism>
<evidence type="ECO:0000259" key="10">
    <source>
        <dbReference type="SMART" id="SM00187"/>
    </source>
</evidence>
<keyword evidence="9" id="KW-0732">Signal</keyword>
<dbReference type="InterPro" id="IPR015812">
    <property type="entry name" value="Integrin_bsu"/>
</dbReference>
<evidence type="ECO:0000256" key="8">
    <source>
        <dbReference type="RuleBase" id="RU000633"/>
    </source>
</evidence>
<keyword evidence="5" id="KW-0472">Membrane</keyword>
<protein>
    <recommendedName>
        <fullName evidence="8">Integrin beta</fullName>
    </recommendedName>
</protein>
<dbReference type="Pfam" id="PF00362">
    <property type="entry name" value="Integrin_beta"/>
    <property type="match status" value="1"/>
</dbReference>
<dbReference type="GO" id="GO:0016477">
    <property type="term" value="P:cell migration"/>
    <property type="evidence" value="ECO:0007669"/>
    <property type="project" value="TreeGrafter"/>
</dbReference>
<dbReference type="EMBL" id="GALX01003967">
    <property type="protein sequence ID" value="JAB64499.1"/>
    <property type="molecule type" value="Transcribed_RNA"/>
</dbReference>
<proteinExistence type="inferred from homology"/>
<dbReference type="Gene3D" id="3.40.50.410">
    <property type="entry name" value="von Willebrand factor, type A domain"/>
    <property type="match status" value="1"/>
</dbReference>
<sequence length="337" mass="37874">MYYAIPFLLMVISVNCQNAETGKCSDLVIQRLCIDQEVCDECLQAHTCCNWCYDESYQGRQCNILENLSACSKKKLEVNMENKVEIPEDKNKAFTDGSAKEVIQLKPQFLNVYLAKDTPQNFTFTYKPAKNYPLDLYYLGDMSATMWAHLKIFKTIGADLPNNLTQLTKNYKLAFGSFLDKVGMPFYLTAPDNFDNPCFTFSEEGCETGYLFKHKLSFTGNIDQFIEMVVSSKTTANLDDLDGALDAILQILVCEQKIGWSKDSRKIILLPTDSLLHSAGDGLLVGAVLKPNGTCLLDDEGNHISPLTYDFPSVGQIHTFLKEKKVSHSMVLEYNSS</sequence>
<dbReference type="GO" id="GO:0007229">
    <property type="term" value="P:integrin-mediated signaling pathway"/>
    <property type="evidence" value="ECO:0007669"/>
    <property type="project" value="UniProtKB-KW"/>
</dbReference>
<dbReference type="InterPro" id="IPR002369">
    <property type="entry name" value="Integrin_bsu_VWA"/>
</dbReference>
<feature type="domain" description="Integrin beta subunit VWA" evidence="10">
    <location>
        <begin position="38"/>
        <end position="337"/>
    </location>
</feature>
<dbReference type="SUPFAM" id="SSF53300">
    <property type="entry name" value="vWA-like"/>
    <property type="match status" value="1"/>
</dbReference>
<reference evidence="11" key="1">
    <citation type="submission" date="2013-07" db="EMBL/GenBank/DDBJ databases">
        <title>Midgut Transcriptome Profiling of Anoplphora glabripennis, a Lignocellulose Degrading, Wood-Boring Cerambycid.</title>
        <authorList>
            <person name="Scully E.D."/>
            <person name="Hoover K."/>
            <person name="Carlson J.E."/>
            <person name="Tien M."/>
            <person name="Geib S.M."/>
        </authorList>
    </citation>
    <scope>NUCLEOTIDE SEQUENCE</scope>
</reference>
<feature type="signal peptide" evidence="9">
    <location>
        <begin position="1"/>
        <end position="16"/>
    </location>
</feature>
<comment type="similarity">
    <text evidence="2 8">Belongs to the integrin beta chain family.</text>
</comment>
<dbReference type="GO" id="GO:0008305">
    <property type="term" value="C:integrin complex"/>
    <property type="evidence" value="ECO:0007669"/>
    <property type="project" value="TreeGrafter"/>
</dbReference>
<evidence type="ECO:0000313" key="11">
    <source>
        <dbReference type="EMBL" id="JAB64499.1"/>
    </source>
</evidence>
<comment type="subcellular location">
    <subcellularLocation>
        <location evidence="8">Cell membrane</location>
        <topology evidence="8">Single-pass type I membrane protein</topology>
    </subcellularLocation>
    <subcellularLocation>
        <location evidence="1">Membrane</location>
        <topology evidence="1">Single-pass type I membrane protein</topology>
    </subcellularLocation>
</comment>
<dbReference type="GO" id="GO:0098609">
    <property type="term" value="P:cell-cell adhesion"/>
    <property type="evidence" value="ECO:0007669"/>
    <property type="project" value="TreeGrafter"/>
</dbReference>
<dbReference type="SUPFAM" id="SSF103575">
    <property type="entry name" value="Plexin repeat"/>
    <property type="match status" value="1"/>
</dbReference>
<dbReference type="Gene3D" id="2.60.40.1510">
    <property type="entry name" value="ntegrin, alpha v. Chain A, domain 3"/>
    <property type="match status" value="1"/>
</dbReference>
<dbReference type="GO" id="GO:0005925">
    <property type="term" value="C:focal adhesion"/>
    <property type="evidence" value="ECO:0007669"/>
    <property type="project" value="TreeGrafter"/>
</dbReference>
<keyword evidence="3 8" id="KW-0812">Transmembrane</keyword>
<dbReference type="PANTHER" id="PTHR10082:SF60">
    <property type="entry name" value="INTEGRIN BETA-PS"/>
    <property type="match status" value="1"/>
</dbReference>
<dbReference type="AlphaFoldDB" id="V5GKB5"/>
<dbReference type="PANTHER" id="PTHR10082">
    <property type="entry name" value="INTEGRIN BETA SUBUNIT"/>
    <property type="match status" value="1"/>
</dbReference>
<evidence type="ECO:0000256" key="1">
    <source>
        <dbReference type="ARBA" id="ARBA00004479"/>
    </source>
</evidence>
<keyword evidence="8" id="KW-0130">Cell adhesion</keyword>
<name>V5GKB5_ANOGL</name>